<feature type="region of interest" description="Disordered" evidence="4">
    <location>
        <begin position="246"/>
        <end position="267"/>
    </location>
</feature>
<feature type="disulfide bond" description="Redox-active" evidence="3">
    <location>
        <begin position="334"/>
        <end position="338"/>
    </location>
</feature>
<evidence type="ECO:0000256" key="3">
    <source>
        <dbReference type="PIRSR" id="PIRSR603782-2"/>
    </source>
</evidence>
<evidence type="ECO:0000256" key="4">
    <source>
        <dbReference type="SAM" id="MobiDB-lite"/>
    </source>
</evidence>
<dbReference type="Pfam" id="PF02630">
    <property type="entry name" value="SCO1-SenC"/>
    <property type="match status" value="1"/>
</dbReference>
<dbReference type="AlphaFoldDB" id="A0A1T4VGX4"/>
<feature type="binding site" evidence="2">
    <location>
        <position position="338"/>
    </location>
    <ligand>
        <name>Cu cation</name>
        <dbReference type="ChEBI" id="CHEBI:23378"/>
    </ligand>
</feature>
<sequence>MTTLQKSFAGVSCALVLLWGLPSSDAGAWILGPNRPEVQQQEVQKRSWQQGPKVILYQTQSVEKDGAETHRDIGSEDSLSQRPLSPKSPIEANFLPLIETLEHPDRSGGANAKSEDVRLKRDYSAPNHDQMGQTHDMIRDRMDRDAVDQELEIEETPEAKDKPEKMVPESDDPQQNSLRDSGRQEILLALAADADGGDEGGILDAGGASENPSERMDSGMDMQNSQENDSMMRMQDDQELMMHLQQEQEAEQRAAEEEEAGQHGAFGHDHEKMMQDMQENTTEKKSSEKTIGVEERLGETATTKLEFVDSSGKTVSLDELLTAPTILLPVYYTCPSACNMILSSFASVLSKVKLEPGKEYRVIALSFDGNDTPRLAAQKKHNFYAAIGKEFPADAWVFLTGKEENSRKVLDSLGYHYERRGNAFVHPSVVVALSEDGKIIRYLYGTSFMPFDVTMAATEAAEGRTGVSIKRLVAFCFDYDPEGKRYVFSTMRVAGFAVLLGAGILLVSLLVAGRRKKKD</sequence>
<feature type="signal peptide" evidence="6">
    <location>
        <begin position="1"/>
        <end position="28"/>
    </location>
</feature>
<feature type="compositionally biased region" description="Basic and acidic residues" evidence="4">
    <location>
        <begin position="113"/>
        <end position="123"/>
    </location>
</feature>
<feature type="region of interest" description="Disordered" evidence="4">
    <location>
        <begin position="60"/>
        <end position="89"/>
    </location>
</feature>
<proteinExistence type="inferred from homology"/>
<gene>
    <name evidence="7" type="ORF">SAMN02745702_00210</name>
</gene>
<dbReference type="PANTHER" id="PTHR12151">
    <property type="entry name" value="ELECTRON TRANSPORT PROTIN SCO1/SENC FAMILY MEMBER"/>
    <property type="match status" value="1"/>
</dbReference>
<accession>A0A1T4VGX4</accession>
<dbReference type="EMBL" id="FUYA01000001">
    <property type="protein sequence ID" value="SKA63771.1"/>
    <property type="molecule type" value="Genomic_DNA"/>
</dbReference>
<evidence type="ECO:0000313" key="7">
    <source>
        <dbReference type="EMBL" id="SKA63771.1"/>
    </source>
</evidence>
<evidence type="ECO:0000313" key="8">
    <source>
        <dbReference type="Proteomes" id="UP000189733"/>
    </source>
</evidence>
<keyword evidence="2" id="KW-0186">Copper</keyword>
<feature type="binding site" evidence="2">
    <location>
        <position position="334"/>
    </location>
    <ligand>
        <name>Cu cation</name>
        <dbReference type="ChEBI" id="CHEBI:23378"/>
    </ligand>
</feature>
<dbReference type="Proteomes" id="UP000189733">
    <property type="component" value="Unassembled WGS sequence"/>
</dbReference>
<keyword evidence="3" id="KW-1015">Disulfide bond</keyword>
<dbReference type="InterPro" id="IPR003782">
    <property type="entry name" value="SCO1/SenC"/>
</dbReference>
<keyword evidence="2" id="KW-0479">Metal-binding</keyword>
<organism evidence="7 8">
    <name type="scientific">Desulfobaculum bizertense DSM 18034</name>
    <dbReference type="NCBI Taxonomy" id="1121442"/>
    <lineage>
        <taxon>Bacteria</taxon>
        <taxon>Pseudomonadati</taxon>
        <taxon>Thermodesulfobacteriota</taxon>
        <taxon>Desulfovibrionia</taxon>
        <taxon>Desulfovibrionales</taxon>
        <taxon>Desulfovibrionaceae</taxon>
        <taxon>Desulfobaculum</taxon>
    </lineage>
</organism>
<protein>
    <recommendedName>
        <fullName evidence="9">Protein SCO1/2</fullName>
    </recommendedName>
</protein>
<feature type="compositionally biased region" description="Basic and acidic residues" evidence="4">
    <location>
        <begin position="62"/>
        <end position="74"/>
    </location>
</feature>
<dbReference type="SUPFAM" id="SSF52833">
    <property type="entry name" value="Thioredoxin-like"/>
    <property type="match status" value="1"/>
</dbReference>
<feature type="region of interest" description="Disordered" evidence="4">
    <location>
        <begin position="153"/>
        <end position="178"/>
    </location>
</feature>
<evidence type="ECO:0000256" key="5">
    <source>
        <dbReference type="SAM" id="Phobius"/>
    </source>
</evidence>
<dbReference type="Gene3D" id="3.40.30.10">
    <property type="entry name" value="Glutaredoxin"/>
    <property type="match status" value="1"/>
</dbReference>
<dbReference type="CDD" id="cd02968">
    <property type="entry name" value="SCO"/>
    <property type="match status" value="1"/>
</dbReference>
<keyword evidence="5" id="KW-1133">Transmembrane helix</keyword>
<dbReference type="InterPro" id="IPR036249">
    <property type="entry name" value="Thioredoxin-like_sf"/>
</dbReference>
<feature type="region of interest" description="Disordered" evidence="4">
    <location>
        <begin position="101"/>
        <end position="139"/>
    </location>
</feature>
<reference evidence="7 8" key="1">
    <citation type="submission" date="2017-02" db="EMBL/GenBank/DDBJ databases">
        <authorList>
            <person name="Peterson S.W."/>
        </authorList>
    </citation>
    <scope>NUCLEOTIDE SEQUENCE [LARGE SCALE GENOMIC DNA]</scope>
    <source>
        <strain evidence="7 8">DSM 18034</strain>
    </source>
</reference>
<dbReference type="PANTHER" id="PTHR12151:SF8">
    <property type="entry name" value="THIOREDOXIN DOMAIN-CONTAINING PROTEIN"/>
    <property type="match status" value="1"/>
</dbReference>
<evidence type="ECO:0000256" key="1">
    <source>
        <dbReference type="ARBA" id="ARBA00010996"/>
    </source>
</evidence>
<evidence type="ECO:0000256" key="2">
    <source>
        <dbReference type="PIRSR" id="PIRSR603782-1"/>
    </source>
</evidence>
<keyword evidence="8" id="KW-1185">Reference proteome</keyword>
<comment type="similarity">
    <text evidence="1">Belongs to the SCO1/2 family.</text>
</comment>
<dbReference type="OrthoDB" id="9786756at2"/>
<feature type="chain" id="PRO_5013137663" description="Protein SCO1/2" evidence="6">
    <location>
        <begin position="29"/>
        <end position="519"/>
    </location>
</feature>
<keyword evidence="6" id="KW-0732">Signal</keyword>
<dbReference type="GO" id="GO:0046872">
    <property type="term" value="F:metal ion binding"/>
    <property type="evidence" value="ECO:0007669"/>
    <property type="project" value="UniProtKB-KW"/>
</dbReference>
<feature type="transmembrane region" description="Helical" evidence="5">
    <location>
        <begin position="493"/>
        <end position="513"/>
    </location>
</feature>
<dbReference type="RefSeq" id="WP_078683534.1">
    <property type="nucleotide sequence ID" value="NZ_FUYA01000001.1"/>
</dbReference>
<dbReference type="STRING" id="1121442.SAMN02745702_00210"/>
<name>A0A1T4VGX4_9BACT</name>
<keyword evidence="5" id="KW-0812">Transmembrane</keyword>
<keyword evidence="5" id="KW-0472">Membrane</keyword>
<feature type="compositionally biased region" description="Basic and acidic residues" evidence="4">
    <location>
        <begin position="157"/>
        <end position="168"/>
    </location>
</feature>
<evidence type="ECO:0008006" key="9">
    <source>
        <dbReference type="Google" id="ProtNLM"/>
    </source>
</evidence>
<feature type="region of interest" description="Disordered" evidence="4">
    <location>
        <begin position="193"/>
        <end position="225"/>
    </location>
</feature>
<evidence type="ECO:0000256" key="6">
    <source>
        <dbReference type="SAM" id="SignalP"/>
    </source>
</evidence>